<dbReference type="RefSeq" id="WP_070195223.1">
    <property type="nucleotide sequence ID" value="NZ_LJGU01000104.1"/>
</dbReference>
<feature type="transmembrane region" description="Helical" evidence="1">
    <location>
        <begin position="7"/>
        <end position="27"/>
    </location>
</feature>
<feature type="transmembrane region" description="Helical" evidence="1">
    <location>
        <begin position="47"/>
        <end position="68"/>
    </location>
</feature>
<dbReference type="STRING" id="1075402.AN216_04240"/>
<dbReference type="Proteomes" id="UP000176101">
    <property type="component" value="Unassembled WGS sequence"/>
</dbReference>
<sequence length="77" mass="8452">MDTPLPHLLLTADTVTLLLVCSEFLLHPLGGGLHPRGMGPWFDAHSWLPWMNALLVVASALAASRVRLPPPYARTDR</sequence>
<evidence type="ECO:0000256" key="1">
    <source>
        <dbReference type="SAM" id="Phobius"/>
    </source>
</evidence>
<proteinExistence type="predicted"/>
<keyword evidence="1" id="KW-1133">Transmembrane helix</keyword>
<keyword evidence="3" id="KW-1185">Reference proteome</keyword>
<comment type="caution">
    <text evidence="2">The sequence shown here is derived from an EMBL/GenBank/DDBJ whole genome shotgun (WGS) entry which is preliminary data.</text>
</comment>
<evidence type="ECO:0000313" key="3">
    <source>
        <dbReference type="Proteomes" id="UP000176101"/>
    </source>
</evidence>
<keyword evidence="1" id="KW-0812">Transmembrane</keyword>
<protein>
    <submittedName>
        <fullName evidence="2">Uncharacterized protein</fullName>
    </submittedName>
</protein>
<accession>A0A1E7KMI0</accession>
<evidence type="ECO:0000313" key="2">
    <source>
        <dbReference type="EMBL" id="OEV05189.1"/>
    </source>
</evidence>
<dbReference type="AlphaFoldDB" id="A0A1E7KMI0"/>
<organism evidence="2 3">
    <name type="scientific">Streptomyces oceani</name>
    <dbReference type="NCBI Taxonomy" id="1075402"/>
    <lineage>
        <taxon>Bacteria</taxon>
        <taxon>Bacillati</taxon>
        <taxon>Actinomycetota</taxon>
        <taxon>Actinomycetes</taxon>
        <taxon>Kitasatosporales</taxon>
        <taxon>Streptomycetaceae</taxon>
        <taxon>Streptomyces</taxon>
    </lineage>
</organism>
<reference evidence="2 3" key="1">
    <citation type="journal article" date="2016" name="Front. Microbiol.">
        <title>Comparative Genomics Analysis of Streptomyces Species Reveals Their Adaptation to the Marine Environment and Their Diversity at the Genomic Level.</title>
        <authorList>
            <person name="Tian X."/>
            <person name="Zhang Z."/>
            <person name="Yang T."/>
            <person name="Chen M."/>
            <person name="Li J."/>
            <person name="Chen F."/>
            <person name="Yang J."/>
            <person name="Li W."/>
            <person name="Zhang B."/>
            <person name="Zhang Z."/>
            <person name="Wu J."/>
            <person name="Zhang C."/>
            <person name="Long L."/>
            <person name="Xiao J."/>
        </authorList>
    </citation>
    <scope>NUCLEOTIDE SEQUENCE [LARGE SCALE GENOMIC DNA]</scope>
    <source>
        <strain evidence="2 3">SCSIO 02100</strain>
    </source>
</reference>
<dbReference type="EMBL" id="LJGU01000104">
    <property type="protein sequence ID" value="OEV05189.1"/>
    <property type="molecule type" value="Genomic_DNA"/>
</dbReference>
<gene>
    <name evidence="2" type="ORF">AN216_04240</name>
</gene>
<keyword evidence="1" id="KW-0472">Membrane</keyword>
<name>A0A1E7KMI0_9ACTN</name>